<feature type="transmembrane region" description="Helical" evidence="1">
    <location>
        <begin position="172"/>
        <end position="205"/>
    </location>
</feature>
<dbReference type="OrthoDB" id="4480251at2"/>
<feature type="transmembrane region" description="Helical" evidence="1">
    <location>
        <begin position="126"/>
        <end position="144"/>
    </location>
</feature>
<dbReference type="EMBL" id="SMFK01000007">
    <property type="protein sequence ID" value="TDD96196.1"/>
    <property type="molecule type" value="Genomic_DNA"/>
</dbReference>
<evidence type="ECO:0000313" key="2">
    <source>
        <dbReference type="EMBL" id="TDD96196.1"/>
    </source>
</evidence>
<keyword evidence="3" id="KW-1185">Reference proteome</keyword>
<feature type="transmembrane region" description="Helical" evidence="1">
    <location>
        <begin position="99"/>
        <end position="119"/>
    </location>
</feature>
<evidence type="ECO:0000256" key="1">
    <source>
        <dbReference type="SAM" id="Phobius"/>
    </source>
</evidence>
<feature type="transmembrane region" description="Helical" evidence="1">
    <location>
        <begin position="295"/>
        <end position="316"/>
    </location>
</feature>
<comment type="caution">
    <text evidence="2">The sequence shown here is derived from an EMBL/GenBank/DDBJ whole genome shotgun (WGS) entry which is preliminary data.</text>
</comment>
<keyword evidence="1" id="KW-1133">Transmembrane helix</keyword>
<protein>
    <recommendedName>
        <fullName evidence="4">Glycosyltransferase RgtA/B/C/D-like domain-containing protein</fullName>
    </recommendedName>
</protein>
<dbReference type="RefSeq" id="WP_132006125.1">
    <property type="nucleotide sequence ID" value="NZ_SMFK01000007.1"/>
</dbReference>
<feature type="transmembrane region" description="Helical" evidence="1">
    <location>
        <begin position="322"/>
        <end position="340"/>
    </location>
</feature>
<name>A0A4R5CBP7_9FLAO</name>
<feature type="transmembrane region" description="Helical" evidence="1">
    <location>
        <begin position="21"/>
        <end position="43"/>
    </location>
</feature>
<gene>
    <name evidence="2" type="ORF">E0F76_11920</name>
</gene>
<feature type="transmembrane region" description="Helical" evidence="1">
    <location>
        <begin position="397"/>
        <end position="414"/>
    </location>
</feature>
<organism evidence="2 3">
    <name type="scientific">Flavobacterium cellulosilyticum</name>
    <dbReference type="NCBI Taxonomy" id="2541731"/>
    <lineage>
        <taxon>Bacteria</taxon>
        <taxon>Pseudomonadati</taxon>
        <taxon>Bacteroidota</taxon>
        <taxon>Flavobacteriia</taxon>
        <taxon>Flavobacteriales</taxon>
        <taxon>Flavobacteriaceae</taxon>
        <taxon>Flavobacterium</taxon>
    </lineage>
</organism>
<dbReference type="AlphaFoldDB" id="A0A4R5CBP7"/>
<feature type="transmembrane region" description="Helical" evidence="1">
    <location>
        <begin position="352"/>
        <end position="385"/>
    </location>
</feature>
<accession>A0A4R5CBP7</accession>
<sequence length="566" mass="66913">MKNTFLSSTTLSQFSSINNSNLYKFLFLFILLFYSIILSQYGFENWDSGFIQGFCWRVLQGEHPYTDFLYIRPPASVYFHSIFMKVLPVEGQYYFTRVIGYWLFALQVYLTVTGFDNIYNLKKINLNKWAIIIVCYIISIHNFFANPWYNVDGIFFASVAFYLMSRFKTLTFFNLFLISFFCVFSALTKQSFYFIPIIFFIWIALTKSRQQTLYFLCSLLIWIATYILFLRSITTLDNYLSQTSEHTRLSDLAQVGIEIYIRSFNNIYLLISSIVIASILFYFKTPDIKINSNTICSFFKWLSITTFFFSLMAIPFMDFRKISVIFFNATIYAFIYKTAFDFQKIKGNFPLIVLICISWCVGLSLGYAFPILYATGLILSFYVLMREDLMIQTYKKTYSIVVIAICIYASLLNIHQYREKNIFQLNYSLEEISPKLKYIKSAKETLEKYRELKILSKEYPNYTVTPSIPLSHYLFDTKNSVPAEWLTNFEINYKTSEFFELIKNKTDYVFLEKSFIKGEILDSSFEKKMSFSSLSIYLYFYSKPITETQHFIVYKSSDIKNVFIRK</sequence>
<feature type="transmembrane region" description="Helical" evidence="1">
    <location>
        <begin position="212"/>
        <end position="230"/>
    </location>
</feature>
<keyword evidence="1" id="KW-0812">Transmembrane</keyword>
<evidence type="ECO:0008006" key="4">
    <source>
        <dbReference type="Google" id="ProtNLM"/>
    </source>
</evidence>
<feature type="transmembrane region" description="Helical" evidence="1">
    <location>
        <begin position="267"/>
        <end position="283"/>
    </location>
</feature>
<reference evidence="2 3" key="1">
    <citation type="submission" date="2019-03" db="EMBL/GenBank/DDBJ databases">
        <title>Flavobacterium AR-3-4 sp. nov. isolated from arctic soil.</title>
        <authorList>
            <person name="Chaudhary D.K."/>
        </authorList>
    </citation>
    <scope>NUCLEOTIDE SEQUENCE [LARGE SCALE GENOMIC DNA]</scope>
    <source>
        <strain evidence="2 3">AR-3-4</strain>
    </source>
</reference>
<dbReference type="Proteomes" id="UP000295479">
    <property type="component" value="Unassembled WGS sequence"/>
</dbReference>
<evidence type="ECO:0000313" key="3">
    <source>
        <dbReference type="Proteomes" id="UP000295479"/>
    </source>
</evidence>
<keyword evidence="1" id="KW-0472">Membrane</keyword>
<proteinExistence type="predicted"/>